<evidence type="ECO:0000313" key="1">
    <source>
        <dbReference type="EMBL" id="KZE38697.1"/>
    </source>
</evidence>
<evidence type="ECO:0000313" key="2">
    <source>
        <dbReference type="Proteomes" id="UP000076490"/>
    </source>
</evidence>
<dbReference type="EMBL" id="LQNT01000009">
    <property type="protein sequence ID" value="KZE38697.1"/>
    <property type="molecule type" value="Genomic_DNA"/>
</dbReference>
<accession>A0A163FHG0</accession>
<dbReference type="AlphaFoldDB" id="A0A163FHG0"/>
<proteinExistence type="predicted"/>
<sequence>MDDELLTKEELLEKGYDYEDLEMEQPSGQLFVRTGEEGDDLVPVNGLVYELSEQDGSLLNYGEYAY</sequence>
<dbReference type="Proteomes" id="UP000076490">
    <property type="component" value="Unassembled WGS sequence"/>
</dbReference>
<comment type="caution">
    <text evidence="1">The sequence shown here is derived from an EMBL/GenBank/DDBJ whole genome shotgun (WGS) entry which is preliminary data.</text>
</comment>
<protein>
    <submittedName>
        <fullName evidence="1">Uncharacterized protein</fullName>
    </submittedName>
</protein>
<name>A0A163FHG0_9BACL</name>
<dbReference type="RefSeq" id="WP_063180491.1">
    <property type="nucleotide sequence ID" value="NZ_LQNT01000009.1"/>
</dbReference>
<organism evidence="1 2">
    <name type="scientific">Bhargavaea cecembensis</name>
    <dbReference type="NCBI Taxonomy" id="394098"/>
    <lineage>
        <taxon>Bacteria</taxon>
        <taxon>Bacillati</taxon>
        <taxon>Bacillota</taxon>
        <taxon>Bacilli</taxon>
        <taxon>Bacillales</taxon>
        <taxon>Caryophanaceae</taxon>
        <taxon>Bhargavaea</taxon>
    </lineage>
</organism>
<reference evidence="1 2" key="1">
    <citation type="submission" date="2016-01" db="EMBL/GenBank/DDBJ databases">
        <title>Whole genome sequencing of Bhargavaea cecembensis T14.</title>
        <authorList>
            <person name="Hong K.W."/>
        </authorList>
    </citation>
    <scope>NUCLEOTIDE SEQUENCE [LARGE SCALE GENOMIC DNA]</scope>
    <source>
        <strain evidence="1 2">T14</strain>
    </source>
</reference>
<gene>
    <name evidence="1" type="ORF">AV656_07275</name>
</gene>